<keyword evidence="7" id="KW-1185">Reference proteome</keyword>
<keyword evidence="4" id="KW-0804">Transcription</keyword>
<dbReference type="Proteomes" id="UP000433788">
    <property type="component" value="Unassembled WGS sequence"/>
</dbReference>
<dbReference type="SUPFAM" id="SSF53850">
    <property type="entry name" value="Periplasmic binding protein-like II"/>
    <property type="match status" value="1"/>
</dbReference>
<dbReference type="Gene3D" id="3.40.190.10">
    <property type="entry name" value="Periplasmic binding protein-like II"/>
    <property type="match status" value="2"/>
</dbReference>
<sequence>MHQVNLRSVDLNLLVVLEALLTECHVTHAAKRLGMSQPAVSRALSRLRVVFQDPLLIRGADGFVLTERAQQLKQPLADVLAGIQHLLTPMRFDPALSKAAIRIGCLDLEAAVYLNGLVPLLRQKAPGMHLDIDSHPDDFFGRLADGDLHLAISGLEPDAHLDQFHRRILDNSHLECLMGQNNSLATGEMTVERYLAANHGVVSITGKGPAIMDERLSALGLSRNVVLRLSSFLNVPDACAQSDLVFALPARLGARLAREHPLMSRPLPVELQTESLPIYLYWHHRHHHDPMQQWVRQQFDQLA</sequence>
<protein>
    <submittedName>
        <fullName evidence="6">LysR family transcriptional regulator</fullName>
    </submittedName>
</protein>
<dbReference type="GO" id="GO:0003700">
    <property type="term" value="F:DNA-binding transcription factor activity"/>
    <property type="evidence" value="ECO:0007669"/>
    <property type="project" value="InterPro"/>
</dbReference>
<evidence type="ECO:0000256" key="2">
    <source>
        <dbReference type="ARBA" id="ARBA00023015"/>
    </source>
</evidence>
<dbReference type="InterPro" id="IPR036388">
    <property type="entry name" value="WH-like_DNA-bd_sf"/>
</dbReference>
<evidence type="ECO:0000256" key="4">
    <source>
        <dbReference type="ARBA" id="ARBA00023163"/>
    </source>
</evidence>
<dbReference type="InterPro" id="IPR005119">
    <property type="entry name" value="LysR_subst-bd"/>
</dbReference>
<dbReference type="SUPFAM" id="SSF46785">
    <property type="entry name" value="Winged helix' DNA-binding domain"/>
    <property type="match status" value="1"/>
</dbReference>
<evidence type="ECO:0000256" key="1">
    <source>
        <dbReference type="ARBA" id="ARBA00009437"/>
    </source>
</evidence>
<dbReference type="CDD" id="cd08417">
    <property type="entry name" value="PBP2_Nitroaromatics_like"/>
    <property type="match status" value="1"/>
</dbReference>
<evidence type="ECO:0000256" key="3">
    <source>
        <dbReference type="ARBA" id="ARBA00023125"/>
    </source>
</evidence>
<dbReference type="PANTHER" id="PTHR30118:SF15">
    <property type="entry name" value="TRANSCRIPTIONAL REGULATORY PROTEIN"/>
    <property type="match status" value="1"/>
</dbReference>
<dbReference type="PROSITE" id="PS50931">
    <property type="entry name" value="HTH_LYSR"/>
    <property type="match status" value="1"/>
</dbReference>
<evidence type="ECO:0000313" key="6">
    <source>
        <dbReference type="EMBL" id="MRH77550.1"/>
    </source>
</evidence>
<keyword evidence="3" id="KW-0238">DNA-binding</keyword>
<organism evidence="6 7">
    <name type="scientific">Spiribacter salilacus</name>
    <dbReference type="NCBI Taxonomy" id="2664894"/>
    <lineage>
        <taxon>Bacteria</taxon>
        <taxon>Pseudomonadati</taxon>
        <taxon>Pseudomonadota</taxon>
        <taxon>Gammaproteobacteria</taxon>
        <taxon>Chromatiales</taxon>
        <taxon>Ectothiorhodospiraceae</taxon>
        <taxon>Spiribacter</taxon>
    </lineage>
</organism>
<evidence type="ECO:0000259" key="5">
    <source>
        <dbReference type="PROSITE" id="PS50931"/>
    </source>
</evidence>
<name>A0A6N7QPC6_9GAMM</name>
<dbReference type="GO" id="GO:0003677">
    <property type="term" value="F:DNA binding"/>
    <property type="evidence" value="ECO:0007669"/>
    <property type="project" value="UniProtKB-KW"/>
</dbReference>
<evidence type="ECO:0000313" key="7">
    <source>
        <dbReference type="Proteomes" id="UP000433788"/>
    </source>
</evidence>
<feature type="domain" description="HTH lysR-type" evidence="5">
    <location>
        <begin position="9"/>
        <end position="66"/>
    </location>
</feature>
<dbReference type="PRINTS" id="PR00039">
    <property type="entry name" value="HTHLYSR"/>
</dbReference>
<comment type="caution">
    <text evidence="6">The sequence shown here is derived from an EMBL/GenBank/DDBJ whole genome shotgun (WGS) entry which is preliminary data.</text>
</comment>
<dbReference type="Pfam" id="PF00126">
    <property type="entry name" value="HTH_1"/>
    <property type="match status" value="1"/>
</dbReference>
<comment type="similarity">
    <text evidence="1">Belongs to the LysR transcriptional regulatory family.</text>
</comment>
<dbReference type="InterPro" id="IPR037402">
    <property type="entry name" value="YidZ_PBP2"/>
</dbReference>
<reference evidence="6 7" key="1">
    <citation type="submission" date="2019-11" db="EMBL/GenBank/DDBJ databases">
        <authorList>
            <person name="Zhang X.Y."/>
        </authorList>
    </citation>
    <scope>NUCLEOTIDE SEQUENCE [LARGE SCALE GENOMIC DNA]</scope>
    <source>
        <strain evidence="6 7">C176</strain>
    </source>
</reference>
<dbReference type="InterPro" id="IPR050389">
    <property type="entry name" value="LysR-type_TF"/>
</dbReference>
<gene>
    <name evidence="6" type="ORF">GH984_02370</name>
</gene>
<dbReference type="AlphaFoldDB" id="A0A6N7QPC6"/>
<accession>A0A6N7QPC6</accession>
<dbReference type="InterPro" id="IPR036390">
    <property type="entry name" value="WH_DNA-bd_sf"/>
</dbReference>
<dbReference type="PANTHER" id="PTHR30118">
    <property type="entry name" value="HTH-TYPE TRANSCRIPTIONAL REGULATOR LEUO-RELATED"/>
    <property type="match status" value="1"/>
</dbReference>
<dbReference type="Gene3D" id="1.10.10.10">
    <property type="entry name" value="Winged helix-like DNA-binding domain superfamily/Winged helix DNA-binding domain"/>
    <property type="match status" value="1"/>
</dbReference>
<proteinExistence type="inferred from homology"/>
<keyword evidence="2" id="KW-0805">Transcription regulation</keyword>
<dbReference type="EMBL" id="WJPP01000001">
    <property type="protein sequence ID" value="MRH77550.1"/>
    <property type="molecule type" value="Genomic_DNA"/>
</dbReference>
<dbReference type="Pfam" id="PF03466">
    <property type="entry name" value="LysR_substrate"/>
    <property type="match status" value="1"/>
</dbReference>
<dbReference type="InterPro" id="IPR000847">
    <property type="entry name" value="LysR_HTH_N"/>
</dbReference>